<proteinExistence type="predicted"/>
<dbReference type="KEGG" id="apuu:APUU_40504A"/>
<gene>
    <name evidence="1" type="ORF">APUU_40504A</name>
</gene>
<dbReference type="RefSeq" id="XP_041556254.1">
    <property type="nucleotide sequence ID" value="XM_041703582.1"/>
</dbReference>
<evidence type="ECO:0008006" key="3">
    <source>
        <dbReference type="Google" id="ProtNLM"/>
    </source>
</evidence>
<evidence type="ECO:0000313" key="2">
    <source>
        <dbReference type="Proteomes" id="UP000654913"/>
    </source>
</evidence>
<accession>A0A7R7XMB9</accession>
<organism evidence="1 2">
    <name type="scientific">Aspergillus puulaauensis</name>
    <dbReference type="NCBI Taxonomy" id="1220207"/>
    <lineage>
        <taxon>Eukaryota</taxon>
        <taxon>Fungi</taxon>
        <taxon>Dikarya</taxon>
        <taxon>Ascomycota</taxon>
        <taxon>Pezizomycotina</taxon>
        <taxon>Eurotiomycetes</taxon>
        <taxon>Eurotiomycetidae</taxon>
        <taxon>Eurotiales</taxon>
        <taxon>Aspergillaceae</taxon>
        <taxon>Aspergillus</taxon>
    </lineage>
</organism>
<dbReference type="EMBL" id="AP024446">
    <property type="protein sequence ID" value="BCS24060.1"/>
    <property type="molecule type" value="Genomic_DNA"/>
</dbReference>
<dbReference type="GeneID" id="64974065"/>
<reference evidence="1" key="1">
    <citation type="submission" date="2021-01" db="EMBL/GenBank/DDBJ databases">
        <authorList>
            <consortium name="Aspergillus puulaauensis MK2 genome sequencing consortium"/>
            <person name="Kazuki M."/>
            <person name="Futagami T."/>
        </authorList>
    </citation>
    <scope>NUCLEOTIDE SEQUENCE</scope>
    <source>
        <strain evidence="1">MK2</strain>
    </source>
</reference>
<dbReference type="Proteomes" id="UP000654913">
    <property type="component" value="Chromosome 4"/>
</dbReference>
<reference evidence="1" key="2">
    <citation type="submission" date="2021-02" db="EMBL/GenBank/DDBJ databases">
        <title>Aspergillus puulaauensis MK2 genome sequence.</title>
        <authorList>
            <person name="Futagami T."/>
            <person name="Mori K."/>
            <person name="Kadooka C."/>
            <person name="Tanaka T."/>
        </authorList>
    </citation>
    <scope>NUCLEOTIDE SEQUENCE</scope>
    <source>
        <strain evidence="1">MK2</strain>
    </source>
</reference>
<sequence length="322" mass="36634">MHHPRSAILYTDLTTSFFPLIFDTGLRWLAKIPTGGRLLFGEDGRPSGIGPMRKVDKRAMLERWFIHQDPDNDPIHIECAASSNQKTCYTPMLDKYPEQDLLSKGLAILLRQLIDWIPEPENMDPFAIAHPDFDIQKFIVSEEGELKGIIDWDGVTAVPRTIGNERYPGWLTRDWDPGMYGYTEEMKQNGESESVWEASPKSLAYYRGIYDAAMMKRLVEREGSESRVNLCRMSLITENLAIAADDSACRSPILEKVVSEIYTVTGQDDPLDFIEVANMFIDGNMDGAVMDTLYRGFIEGGSIVRLPWNTMQDVQLRRVQQL</sequence>
<dbReference type="AlphaFoldDB" id="A0A7R7XMB9"/>
<dbReference type="OrthoDB" id="10003767at2759"/>
<evidence type="ECO:0000313" key="1">
    <source>
        <dbReference type="EMBL" id="BCS24060.1"/>
    </source>
</evidence>
<protein>
    <recommendedName>
        <fullName evidence="3">Aminoglycoside phosphotransferase domain-containing protein</fullName>
    </recommendedName>
</protein>
<keyword evidence="2" id="KW-1185">Reference proteome</keyword>
<name>A0A7R7XMB9_9EURO</name>